<name>A0A9D1FHS3_9BACT</name>
<dbReference type="Proteomes" id="UP000886865">
    <property type="component" value="Unassembled WGS sequence"/>
</dbReference>
<reference evidence="1" key="2">
    <citation type="journal article" date="2021" name="PeerJ">
        <title>Extensive microbial diversity within the chicken gut microbiome revealed by metagenomics and culture.</title>
        <authorList>
            <person name="Gilroy R."/>
            <person name="Ravi A."/>
            <person name="Getino M."/>
            <person name="Pursley I."/>
            <person name="Horton D.L."/>
            <person name="Alikhan N.F."/>
            <person name="Baker D."/>
            <person name="Gharbi K."/>
            <person name="Hall N."/>
            <person name="Watson M."/>
            <person name="Adriaenssens E.M."/>
            <person name="Foster-Nyarko E."/>
            <person name="Jarju S."/>
            <person name="Secka A."/>
            <person name="Antonio M."/>
            <person name="Oren A."/>
            <person name="Chaudhuri R.R."/>
            <person name="La Ragione R."/>
            <person name="Hildebrand F."/>
            <person name="Pallen M.J."/>
        </authorList>
    </citation>
    <scope>NUCLEOTIDE SEQUENCE</scope>
    <source>
        <strain evidence="1">CHK152-2871</strain>
    </source>
</reference>
<dbReference type="Gene3D" id="1.25.10.10">
    <property type="entry name" value="Leucine-rich Repeat Variant"/>
    <property type="match status" value="1"/>
</dbReference>
<organism evidence="1 2">
    <name type="scientific">Candidatus Galligastranaerophilus intestinavium</name>
    <dbReference type="NCBI Taxonomy" id="2840836"/>
    <lineage>
        <taxon>Bacteria</taxon>
        <taxon>Candidatus Galligastranaerophilus</taxon>
    </lineage>
</organism>
<protein>
    <submittedName>
        <fullName evidence="1">Uncharacterized protein</fullName>
    </submittedName>
</protein>
<sequence>MNKSNDIFLTVQNAINTTRDDAIKILMGEDESLKPYAFLNIDYIKSQDEADLIIHHLTNHPNPTREACAFVLCSIYNRDFFQSSEILNTLKEGICDINPNVCRAVIELLSKNPQLAKLITPLNIKKINELLEEFKMYEKTFGSHKENKMKNRKNHAKNKKLFNLYWCLEALGETMSENEFEDEILKICQNTVNFLDYTIREKTAKIITKMTNPPKELLQKLKNDENFYVKNLVYDKICKDSNNRDTL</sequence>
<dbReference type="AlphaFoldDB" id="A0A9D1FHS3"/>
<dbReference type="EMBL" id="DVJQ01000016">
    <property type="protein sequence ID" value="HIS73739.1"/>
    <property type="molecule type" value="Genomic_DNA"/>
</dbReference>
<evidence type="ECO:0000313" key="1">
    <source>
        <dbReference type="EMBL" id="HIS73739.1"/>
    </source>
</evidence>
<gene>
    <name evidence="1" type="ORF">IAA86_01805</name>
</gene>
<dbReference type="InterPro" id="IPR016024">
    <property type="entry name" value="ARM-type_fold"/>
</dbReference>
<dbReference type="SUPFAM" id="SSF48371">
    <property type="entry name" value="ARM repeat"/>
    <property type="match status" value="1"/>
</dbReference>
<accession>A0A9D1FHS3</accession>
<dbReference type="InterPro" id="IPR011989">
    <property type="entry name" value="ARM-like"/>
</dbReference>
<proteinExistence type="predicted"/>
<reference evidence="1" key="1">
    <citation type="submission" date="2020-10" db="EMBL/GenBank/DDBJ databases">
        <authorList>
            <person name="Gilroy R."/>
        </authorList>
    </citation>
    <scope>NUCLEOTIDE SEQUENCE</scope>
    <source>
        <strain evidence="1">CHK152-2871</strain>
    </source>
</reference>
<comment type="caution">
    <text evidence="1">The sequence shown here is derived from an EMBL/GenBank/DDBJ whole genome shotgun (WGS) entry which is preliminary data.</text>
</comment>
<evidence type="ECO:0000313" key="2">
    <source>
        <dbReference type="Proteomes" id="UP000886865"/>
    </source>
</evidence>